<keyword evidence="2" id="KW-1185">Reference proteome</keyword>
<proteinExistence type="predicted"/>
<dbReference type="EMBL" id="JASPKZ010007880">
    <property type="protein sequence ID" value="KAJ9581603.1"/>
    <property type="molecule type" value="Genomic_DNA"/>
</dbReference>
<reference evidence="1" key="2">
    <citation type="submission" date="2023-05" db="EMBL/GenBank/DDBJ databases">
        <authorList>
            <person name="Fouks B."/>
        </authorList>
    </citation>
    <scope>NUCLEOTIDE SEQUENCE</scope>
    <source>
        <strain evidence="1">Stay&amp;Tobe</strain>
        <tissue evidence="1">Testes</tissue>
    </source>
</reference>
<dbReference type="AlphaFoldDB" id="A0AAD7ZKN2"/>
<feature type="non-terminal residue" evidence="1">
    <location>
        <position position="1"/>
    </location>
</feature>
<evidence type="ECO:0000313" key="2">
    <source>
        <dbReference type="Proteomes" id="UP001233999"/>
    </source>
</evidence>
<reference evidence="1" key="1">
    <citation type="journal article" date="2023" name="IScience">
        <title>Live-bearing cockroach genome reveals convergent evolutionary mechanisms linked to viviparity in insects and beyond.</title>
        <authorList>
            <person name="Fouks B."/>
            <person name="Harrison M.C."/>
            <person name="Mikhailova A.A."/>
            <person name="Marchal E."/>
            <person name="English S."/>
            <person name="Carruthers M."/>
            <person name="Jennings E.C."/>
            <person name="Chiamaka E.L."/>
            <person name="Frigard R.A."/>
            <person name="Pippel M."/>
            <person name="Attardo G.M."/>
            <person name="Benoit J.B."/>
            <person name="Bornberg-Bauer E."/>
            <person name="Tobe S.S."/>
        </authorList>
    </citation>
    <scope>NUCLEOTIDE SEQUENCE</scope>
    <source>
        <tissue evidence="1">Testes</tissue>
    </source>
</reference>
<protein>
    <submittedName>
        <fullName evidence="1">Uncharacterized protein</fullName>
    </submittedName>
</protein>
<comment type="caution">
    <text evidence="1">The sequence shown here is derived from an EMBL/GenBank/DDBJ whole genome shotgun (WGS) entry which is preliminary data.</text>
</comment>
<dbReference type="Proteomes" id="UP001233999">
    <property type="component" value="Unassembled WGS sequence"/>
</dbReference>
<name>A0AAD7ZKN2_DIPPU</name>
<feature type="non-terminal residue" evidence="1">
    <location>
        <position position="73"/>
    </location>
</feature>
<sequence>FSRSVTLDLFDIWCGTEFTVCYLYYYTSNLMFRSNYIKYPYAFVGYELSHVSLRSDMLQLISSLTFLLMFLPC</sequence>
<evidence type="ECO:0000313" key="1">
    <source>
        <dbReference type="EMBL" id="KAJ9581603.1"/>
    </source>
</evidence>
<gene>
    <name evidence="1" type="ORF">L9F63_023223</name>
</gene>
<organism evidence="1 2">
    <name type="scientific">Diploptera punctata</name>
    <name type="common">Pacific beetle cockroach</name>
    <dbReference type="NCBI Taxonomy" id="6984"/>
    <lineage>
        <taxon>Eukaryota</taxon>
        <taxon>Metazoa</taxon>
        <taxon>Ecdysozoa</taxon>
        <taxon>Arthropoda</taxon>
        <taxon>Hexapoda</taxon>
        <taxon>Insecta</taxon>
        <taxon>Pterygota</taxon>
        <taxon>Neoptera</taxon>
        <taxon>Polyneoptera</taxon>
        <taxon>Dictyoptera</taxon>
        <taxon>Blattodea</taxon>
        <taxon>Blaberoidea</taxon>
        <taxon>Blaberidae</taxon>
        <taxon>Diplopterinae</taxon>
        <taxon>Diploptera</taxon>
    </lineage>
</organism>
<accession>A0AAD7ZKN2</accession>